<sequence>MGHFIEQIMSRDELWLMSLGRLDLRRSLEVEDEKRKLKQPVTPRSESPSPREGHLHLWCRILELGIRLAVQTHDSGFLNPVNLALGRAEMAIHVSRLFVRPGSTSSKFQKMVAADGADEVCVHGHETTLRPSIVLPCGARVSRLAHGGERVPMVQPVELLLREHRRGRRLFALRRHGRGATCPKFQKLEVMAMDAVAPKRDGRRGRTVPGGGGGSNEHAMLVGARARGGPLGKSAMTSTGQASAGVQSVMVAGEESAMAQLLPPDGGVLQLARVRHLAMGPRGSGVHEPCPSVPLMLTERYLYSALPTLSMRETTTTKEEDRGMASC</sequence>
<evidence type="ECO:0000256" key="1">
    <source>
        <dbReference type="SAM" id="MobiDB-lite"/>
    </source>
</evidence>
<keyword evidence="3" id="KW-1185">Reference proteome</keyword>
<name>A0A3L6QFS9_PANMI</name>
<organism evidence="2 3">
    <name type="scientific">Panicum miliaceum</name>
    <name type="common">Proso millet</name>
    <name type="synonym">Broomcorn millet</name>
    <dbReference type="NCBI Taxonomy" id="4540"/>
    <lineage>
        <taxon>Eukaryota</taxon>
        <taxon>Viridiplantae</taxon>
        <taxon>Streptophyta</taxon>
        <taxon>Embryophyta</taxon>
        <taxon>Tracheophyta</taxon>
        <taxon>Spermatophyta</taxon>
        <taxon>Magnoliopsida</taxon>
        <taxon>Liliopsida</taxon>
        <taxon>Poales</taxon>
        <taxon>Poaceae</taxon>
        <taxon>PACMAD clade</taxon>
        <taxon>Panicoideae</taxon>
        <taxon>Panicodae</taxon>
        <taxon>Paniceae</taxon>
        <taxon>Panicinae</taxon>
        <taxon>Panicum</taxon>
        <taxon>Panicum sect. Panicum</taxon>
    </lineage>
</organism>
<proteinExistence type="predicted"/>
<protein>
    <submittedName>
        <fullName evidence="2">Uncharacterized protein</fullName>
    </submittedName>
</protein>
<evidence type="ECO:0000313" key="2">
    <source>
        <dbReference type="EMBL" id="RLM79583.1"/>
    </source>
</evidence>
<comment type="caution">
    <text evidence="2">The sequence shown here is derived from an EMBL/GenBank/DDBJ whole genome shotgun (WGS) entry which is preliminary data.</text>
</comment>
<dbReference type="AlphaFoldDB" id="A0A3L6QFS9"/>
<reference evidence="3" key="1">
    <citation type="journal article" date="2019" name="Nat. Commun.">
        <title>The genome of broomcorn millet.</title>
        <authorList>
            <person name="Zou C."/>
            <person name="Miki D."/>
            <person name="Li D."/>
            <person name="Tang Q."/>
            <person name="Xiao L."/>
            <person name="Rajput S."/>
            <person name="Deng P."/>
            <person name="Jia W."/>
            <person name="Huang R."/>
            <person name="Zhang M."/>
            <person name="Sun Y."/>
            <person name="Hu J."/>
            <person name="Fu X."/>
            <person name="Schnable P.S."/>
            <person name="Li F."/>
            <person name="Zhang H."/>
            <person name="Feng B."/>
            <person name="Zhu X."/>
            <person name="Liu R."/>
            <person name="Schnable J.C."/>
            <person name="Zhu J.-K."/>
            <person name="Zhang H."/>
        </authorList>
    </citation>
    <scope>NUCLEOTIDE SEQUENCE [LARGE SCALE GENOMIC DNA]</scope>
</reference>
<gene>
    <name evidence="2" type="ORF">C2845_PM12G06420</name>
</gene>
<accession>A0A3L6QFS9</accession>
<feature type="region of interest" description="Disordered" evidence="1">
    <location>
        <begin position="33"/>
        <end position="52"/>
    </location>
</feature>
<dbReference type="Proteomes" id="UP000275267">
    <property type="component" value="Unassembled WGS sequence"/>
</dbReference>
<dbReference type="STRING" id="4540.A0A3L6QFS9"/>
<dbReference type="EMBL" id="PQIB02000012">
    <property type="protein sequence ID" value="RLM79583.1"/>
    <property type="molecule type" value="Genomic_DNA"/>
</dbReference>
<evidence type="ECO:0000313" key="3">
    <source>
        <dbReference type="Proteomes" id="UP000275267"/>
    </source>
</evidence>